<evidence type="ECO:0000256" key="1">
    <source>
        <dbReference type="SAM" id="MobiDB-lite"/>
    </source>
</evidence>
<evidence type="ECO:0000313" key="3">
    <source>
        <dbReference type="Proteomes" id="UP001165205"/>
    </source>
</evidence>
<comment type="caution">
    <text evidence="2">The sequence shown here is derived from an EMBL/GenBank/DDBJ whole genome shotgun (WGS) entry which is preliminary data.</text>
</comment>
<feature type="compositionally biased region" description="Polar residues" evidence="1">
    <location>
        <begin position="105"/>
        <end position="117"/>
    </location>
</feature>
<dbReference type="Proteomes" id="UP001165205">
    <property type="component" value="Unassembled WGS sequence"/>
</dbReference>
<feature type="region of interest" description="Disordered" evidence="1">
    <location>
        <begin position="1"/>
        <end position="120"/>
    </location>
</feature>
<feature type="compositionally biased region" description="Low complexity" evidence="1">
    <location>
        <begin position="10"/>
        <end position="50"/>
    </location>
</feature>
<organism evidence="2 3">
    <name type="scientific">Aspergillus oryzae</name>
    <name type="common">Yellow koji mold</name>
    <dbReference type="NCBI Taxonomy" id="5062"/>
    <lineage>
        <taxon>Eukaryota</taxon>
        <taxon>Fungi</taxon>
        <taxon>Dikarya</taxon>
        <taxon>Ascomycota</taxon>
        <taxon>Pezizomycotina</taxon>
        <taxon>Eurotiomycetes</taxon>
        <taxon>Eurotiomycetidae</taxon>
        <taxon>Eurotiales</taxon>
        <taxon>Aspergillaceae</taxon>
        <taxon>Aspergillus</taxon>
        <taxon>Aspergillus subgen. Circumdati</taxon>
    </lineage>
</organism>
<accession>A0AAN4YQN5</accession>
<feature type="compositionally biased region" description="Basic and acidic residues" evidence="1">
    <location>
        <begin position="72"/>
        <end position="82"/>
    </location>
</feature>
<proteinExistence type="predicted"/>
<name>A0AAN4YQN5_ASPOZ</name>
<feature type="compositionally biased region" description="Basic and acidic residues" evidence="1">
    <location>
        <begin position="93"/>
        <end position="102"/>
    </location>
</feature>
<sequence length="132" mass="14112">MAGSHRALGTEPTRSRSSTSSTLNSESHVSNTEPRRPGTARSTGRSSSRTIPDNQSVLHSSNTTEHGAAVPEDVKSQNEKNGIELGLESVTDPNERGVDLEKGAQPTSSLEKSNSPQRDSKLVSLYELILSL</sequence>
<dbReference type="EMBL" id="BSYA01000082">
    <property type="protein sequence ID" value="GMG31297.1"/>
    <property type="molecule type" value="Genomic_DNA"/>
</dbReference>
<reference evidence="2" key="1">
    <citation type="submission" date="2023-04" db="EMBL/GenBank/DDBJ databases">
        <title>Aspergillus oryzae NBRC 4228.</title>
        <authorList>
            <person name="Ichikawa N."/>
            <person name="Sato H."/>
            <person name="Tonouchi N."/>
        </authorList>
    </citation>
    <scope>NUCLEOTIDE SEQUENCE</scope>
    <source>
        <strain evidence="2">NBRC 4228</strain>
    </source>
</reference>
<feature type="compositionally biased region" description="Polar residues" evidence="1">
    <location>
        <begin position="51"/>
        <end position="65"/>
    </location>
</feature>
<evidence type="ECO:0000313" key="2">
    <source>
        <dbReference type="EMBL" id="GMG31297.1"/>
    </source>
</evidence>
<gene>
    <name evidence="2" type="ORF">Aory04_000721100</name>
</gene>
<dbReference type="AlphaFoldDB" id="A0AAN4YQN5"/>
<protein>
    <submittedName>
        <fullName evidence="2">Unnamed protein product</fullName>
    </submittedName>
</protein>